<dbReference type="GO" id="GO:0005737">
    <property type="term" value="C:cytoplasm"/>
    <property type="evidence" value="ECO:0007669"/>
    <property type="project" value="TreeGrafter"/>
</dbReference>
<evidence type="ECO:0000256" key="2">
    <source>
        <dbReference type="ARBA" id="ARBA00001946"/>
    </source>
</evidence>
<dbReference type="EMBL" id="CAJNOK010004756">
    <property type="protein sequence ID" value="CAF0948568.1"/>
    <property type="molecule type" value="Genomic_DNA"/>
</dbReference>
<dbReference type="Proteomes" id="UP000677228">
    <property type="component" value="Unassembled WGS sequence"/>
</dbReference>
<dbReference type="Gene3D" id="1.10.8.10">
    <property type="entry name" value="DNA helicase RuvA subunit, C-terminal domain"/>
    <property type="match status" value="1"/>
</dbReference>
<evidence type="ECO:0000256" key="7">
    <source>
        <dbReference type="ARBA" id="ARBA00022763"/>
    </source>
</evidence>
<dbReference type="InterPro" id="IPR009060">
    <property type="entry name" value="UBA-like_sf"/>
</dbReference>
<dbReference type="GO" id="GO:0046872">
    <property type="term" value="F:metal ion binding"/>
    <property type="evidence" value="ECO:0007669"/>
    <property type="project" value="UniProtKB-KW"/>
</dbReference>
<evidence type="ECO:0000313" key="15">
    <source>
        <dbReference type="EMBL" id="CAF0948568.1"/>
    </source>
</evidence>
<sequence length="408" mass="46962">MTWPFTGYIVNRNMSTPREDRVSDVDEEDEEDSECPDSSVCLRLCKDFVTATETDRALAMMFLQQNKWQIDAAVNAYFDSTRGTSPNENHEKLKRIGTYLKMGSQTDDRNASSKIDKKRSNTIKEENTDCSERKTLKIDSQAVSDNLTATTTKESRFKILSWNIDGLDNVILEARTRGVCDVIKREQPDVIFFQEVVPLTMAILESSLTNYSSKAGGTDMYFVAIFTKKDTVKVQREEIIPYPTTQMGRNLLVLHALYNNTIELALMTTHHESCAESSDERKRQLQMCFEQIITTDKSVAVLFGGDLNMRNKELESIGNIPAGVYDLWEMTGKRKECLYTWDSLKNTNLTFSGKWKPRCRFDRLYYRPSNKTSTTFIPVYFELEGMERVKPGDRFPSDHWAIQCYFNT</sequence>
<protein>
    <recommendedName>
        <fullName evidence="4">Tyrosyl-DNA phosphodiesterase 2</fullName>
    </recommendedName>
    <alternativeName>
        <fullName evidence="12">5'-tyrosyl-DNA phosphodiesterase</fullName>
    </alternativeName>
</protein>
<dbReference type="Pfam" id="PF14555">
    <property type="entry name" value="UBA_4"/>
    <property type="match status" value="1"/>
</dbReference>
<dbReference type="GO" id="GO:0016605">
    <property type="term" value="C:PML body"/>
    <property type="evidence" value="ECO:0007669"/>
    <property type="project" value="UniProtKB-SubCell"/>
</dbReference>
<evidence type="ECO:0000256" key="11">
    <source>
        <dbReference type="ARBA" id="ARBA00023242"/>
    </source>
</evidence>
<keyword evidence="11" id="KW-0539">Nucleus</keyword>
<keyword evidence="10" id="KW-0234">DNA repair</keyword>
<feature type="domain" description="Endonuclease/exonuclease/phosphatase" evidence="13">
    <location>
        <begin position="160"/>
        <end position="399"/>
    </location>
</feature>
<keyword evidence="7" id="KW-0227">DNA damage</keyword>
<keyword evidence="5" id="KW-0540">Nuclease</keyword>
<dbReference type="Proteomes" id="UP000682733">
    <property type="component" value="Unassembled WGS sequence"/>
</dbReference>
<dbReference type="EMBL" id="CAJNOQ010000240">
    <property type="protein sequence ID" value="CAF0776626.1"/>
    <property type="molecule type" value="Genomic_DNA"/>
</dbReference>
<dbReference type="InterPro" id="IPR036691">
    <property type="entry name" value="Endo/exonu/phosph_ase_sf"/>
</dbReference>
<evidence type="ECO:0000313" key="18">
    <source>
        <dbReference type="Proteomes" id="UP000663829"/>
    </source>
</evidence>
<evidence type="ECO:0000256" key="6">
    <source>
        <dbReference type="ARBA" id="ARBA00022723"/>
    </source>
</evidence>
<evidence type="ECO:0000256" key="3">
    <source>
        <dbReference type="ARBA" id="ARBA00004322"/>
    </source>
</evidence>
<dbReference type="Proteomes" id="UP000663829">
    <property type="component" value="Unassembled WGS sequence"/>
</dbReference>
<dbReference type="GO" id="GO:0070260">
    <property type="term" value="F:5'-tyrosyl-DNA phosphodiesterase activity"/>
    <property type="evidence" value="ECO:0007669"/>
    <property type="project" value="TreeGrafter"/>
</dbReference>
<dbReference type="FunFam" id="3.60.10.10:FF:000024">
    <property type="entry name" value="Tyrosyl-DNA phosphodiesterase 2"/>
    <property type="match status" value="1"/>
</dbReference>
<dbReference type="AlphaFoldDB" id="A0A813R6F6"/>
<evidence type="ECO:0000256" key="9">
    <source>
        <dbReference type="ARBA" id="ARBA00022842"/>
    </source>
</evidence>
<dbReference type="SUPFAM" id="SSF46934">
    <property type="entry name" value="UBA-like"/>
    <property type="match status" value="1"/>
</dbReference>
<dbReference type="PANTHER" id="PTHR15822:SF4">
    <property type="entry name" value="TYROSYL-DNA PHOSPHODIESTERASE 2"/>
    <property type="match status" value="1"/>
</dbReference>
<evidence type="ECO:0000256" key="10">
    <source>
        <dbReference type="ARBA" id="ARBA00023204"/>
    </source>
</evidence>
<evidence type="ECO:0000256" key="12">
    <source>
        <dbReference type="ARBA" id="ARBA00031304"/>
    </source>
</evidence>
<evidence type="ECO:0000256" key="5">
    <source>
        <dbReference type="ARBA" id="ARBA00022722"/>
    </source>
</evidence>
<proteinExistence type="predicted"/>
<name>A0A813R6F6_9BILA</name>
<evidence type="ECO:0000256" key="1">
    <source>
        <dbReference type="ARBA" id="ARBA00001936"/>
    </source>
</evidence>
<keyword evidence="9" id="KW-0460">Magnesium</keyword>
<gene>
    <name evidence="14" type="ORF">GPM918_LOCUS2227</name>
    <name evidence="15" type="ORF">OVA965_LOCUS12028</name>
    <name evidence="16" type="ORF">SRO942_LOCUS2227</name>
    <name evidence="17" type="ORF">TMI583_LOCUS12032</name>
</gene>
<dbReference type="EMBL" id="CAJOBC010000240">
    <property type="protein sequence ID" value="CAF3559212.1"/>
    <property type="molecule type" value="Genomic_DNA"/>
</dbReference>
<evidence type="ECO:0000256" key="4">
    <source>
        <dbReference type="ARBA" id="ARBA00017870"/>
    </source>
</evidence>
<reference evidence="14" key="1">
    <citation type="submission" date="2021-02" db="EMBL/GenBank/DDBJ databases">
        <authorList>
            <person name="Nowell W R."/>
        </authorList>
    </citation>
    <scope>NUCLEOTIDE SEQUENCE</scope>
</reference>
<organism evidence="14 18">
    <name type="scientific">Didymodactylos carnosus</name>
    <dbReference type="NCBI Taxonomy" id="1234261"/>
    <lineage>
        <taxon>Eukaryota</taxon>
        <taxon>Metazoa</taxon>
        <taxon>Spiralia</taxon>
        <taxon>Gnathifera</taxon>
        <taxon>Rotifera</taxon>
        <taxon>Eurotatoria</taxon>
        <taxon>Bdelloidea</taxon>
        <taxon>Philodinida</taxon>
        <taxon>Philodinidae</taxon>
        <taxon>Didymodactylos</taxon>
    </lineage>
</organism>
<keyword evidence="6" id="KW-0479">Metal-binding</keyword>
<comment type="cofactor">
    <cofactor evidence="1">
        <name>Mn(2+)</name>
        <dbReference type="ChEBI" id="CHEBI:29035"/>
    </cofactor>
</comment>
<dbReference type="PANTHER" id="PTHR15822">
    <property type="entry name" value="TRAF AND TNF RECEPTOR-ASSOCIATED PROTEIN"/>
    <property type="match status" value="1"/>
</dbReference>
<accession>A0A813R6F6</accession>
<comment type="cofactor">
    <cofactor evidence="2">
        <name>Mg(2+)</name>
        <dbReference type="ChEBI" id="CHEBI:18420"/>
    </cofactor>
</comment>
<evidence type="ECO:0000313" key="14">
    <source>
        <dbReference type="EMBL" id="CAF0776626.1"/>
    </source>
</evidence>
<keyword evidence="18" id="KW-1185">Reference proteome</keyword>
<dbReference type="OrthoDB" id="9975959at2759"/>
<evidence type="ECO:0000259" key="13">
    <source>
        <dbReference type="Pfam" id="PF03372"/>
    </source>
</evidence>
<dbReference type="CDD" id="cd09080">
    <property type="entry name" value="TDP2"/>
    <property type="match status" value="1"/>
</dbReference>
<keyword evidence="8" id="KW-0378">Hydrolase</keyword>
<dbReference type="InterPro" id="IPR051547">
    <property type="entry name" value="TDP2-like"/>
</dbReference>
<dbReference type="InterPro" id="IPR005135">
    <property type="entry name" value="Endo/exonuclease/phosphatase"/>
</dbReference>
<dbReference type="EMBL" id="CAJOBA010004761">
    <property type="protein sequence ID" value="CAF3723012.1"/>
    <property type="molecule type" value="Genomic_DNA"/>
</dbReference>
<evidence type="ECO:0000313" key="17">
    <source>
        <dbReference type="EMBL" id="CAF3723012.1"/>
    </source>
</evidence>
<comment type="caution">
    <text evidence="14">The sequence shown here is derived from an EMBL/GenBank/DDBJ whole genome shotgun (WGS) entry which is preliminary data.</text>
</comment>
<evidence type="ECO:0000256" key="8">
    <source>
        <dbReference type="ARBA" id="ARBA00022801"/>
    </source>
</evidence>
<dbReference type="GO" id="GO:0004518">
    <property type="term" value="F:nuclease activity"/>
    <property type="evidence" value="ECO:0007669"/>
    <property type="project" value="UniProtKB-KW"/>
</dbReference>
<dbReference type="Gene3D" id="3.60.10.10">
    <property type="entry name" value="Endonuclease/exonuclease/phosphatase"/>
    <property type="match status" value="1"/>
</dbReference>
<dbReference type="Pfam" id="PF03372">
    <property type="entry name" value="Exo_endo_phos"/>
    <property type="match status" value="1"/>
</dbReference>
<dbReference type="Proteomes" id="UP000681722">
    <property type="component" value="Unassembled WGS sequence"/>
</dbReference>
<dbReference type="SUPFAM" id="SSF56219">
    <property type="entry name" value="DNase I-like"/>
    <property type="match status" value="1"/>
</dbReference>
<dbReference type="GO" id="GO:0003697">
    <property type="term" value="F:single-stranded DNA binding"/>
    <property type="evidence" value="ECO:0007669"/>
    <property type="project" value="TreeGrafter"/>
</dbReference>
<comment type="subcellular location">
    <subcellularLocation>
        <location evidence="3">Nucleus</location>
        <location evidence="3">PML body</location>
    </subcellularLocation>
</comment>
<dbReference type="GO" id="GO:0006302">
    <property type="term" value="P:double-strand break repair"/>
    <property type="evidence" value="ECO:0007669"/>
    <property type="project" value="TreeGrafter"/>
</dbReference>
<evidence type="ECO:0000313" key="16">
    <source>
        <dbReference type="EMBL" id="CAF3559212.1"/>
    </source>
</evidence>